<dbReference type="Gene3D" id="1.10.10.1420">
    <property type="entry name" value="DNA replication factor Cdt1, C-terminal WH domain"/>
    <property type="match status" value="1"/>
</dbReference>
<dbReference type="Pfam" id="PF08839">
    <property type="entry name" value="CDT1"/>
    <property type="match status" value="1"/>
</dbReference>
<dbReference type="GO" id="GO:0071163">
    <property type="term" value="P:DNA replication preinitiation complex assembly"/>
    <property type="evidence" value="ECO:0007669"/>
    <property type="project" value="InterPro"/>
</dbReference>
<dbReference type="Pfam" id="PF16679">
    <property type="entry name" value="CDT1_C"/>
    <property type="match status" value="1"/>
</dbReference>
<dbReference type="EMBL" id="CAJPEX010000679">
    <property type="protein sequence ID" value="CAG0916829.1"/>
    <property type="molecule type" value="Genomic_DNA"/>
</dbReference>
<dbReference type="PANTHER" id="PTHR28637">
    <property type="entry name" value="DNA REPLICATION FACTOR CDT1"/>
    <property type="match status" value="1"/>
</dbReference>
<dbReference type="Proteomes" id="UP000678499">
    <property type="component" value="Unassembled WGS sequence"/>
</dbReference>
<dbReference type="GO" id="GO:0030174">
    <property type="term" value="P:regulation of DNA-templated DNA replication initiation"/>
    <property type="evidence" value="ECO:0007669"/>
    <property type="project" value="InterPro"/>
</dbReference>
<feature type="region of interest" description="Disordered" evidence="3">
    <location>
        <begin position="1"/>
        <end position="24"/>
    </location>
</feature>
<dbReference type="GO" id="GO:0005634">
    <property type="term" value="C:nucleus"/>
    <property type="evidence" value="ECO:0007669"/>
    <property type="project" value="TreeGrafter"/>
</dbReference>
<dbReference type="SMART" id="SM01075">
    <property type="entry name" value="CDT1"/>
    <property type="match status" value="1"/>
</dbReference>
<gene>
    <name evidence="5" type="ORF">NMOB1V02_LOCUS4428</name>
</gene>
<dbReference type="GO" id="GO:0000278">
    <property type="term" value="P:mitotic cell cycle"/>
    <property type="evidence" value="ECO:0007669"/>
    <property type="project" value="TreeGrafter"/>
</dbReference>
<keyword evidence="2" id="KW-0131">Cell cycle</keyword>
<evidence type="ECO:0000256" key="1">
    <source>
        <dbReference type="ARBA" id="ARBA00008356"/>
    </source>
</evidence>
<dbReference type="InterPro" id="IPR014939">
    <property type="entry name" value="CDT1_Gemini-bd-like"/>
</dbReference>
<evidence type="ECO:0000256" key="3">
    <source>
        <dbReference type="SAM" id="MobiDB-lite"/>
    </source>
</evidence>
<dbReference type="GO" id="GO:0003677">
    <property type="term" value="F:DNA binding"/>
    <property type="evidence" value="ECO:0007669"/>
    <property type="project" value="InterPro"/>
</dbReference>
<feature type="region of interest" description="Disordered" evidence="3">
    <location>
        <begin position="43"/>
        <end position="75"/>
    </location>
</feature>
<dbReference type="OrthoDB" id="341730at2759"/>
<dbReference type="GO" id="GO:0000076">
    <property type="term" value="P:DNA replication checkpoint signaling"/>
    <property type="evidence" value="ECO:0007669"/>
    <property type="project" value="TreeGrafter"/>
</dbReference>
<dbReference type="InterPro" id="IPR036390">
    <property type="entry name" value="WH_DNA-bd_sf"/>
</dbReference>
<reference evidence="5" key="1">
    <citation type="submission" date="2020-11" db="EMBL/GenBank/DDBJ databases">
        <authorList>
            <person name="Tran Van P."/>
        </authorList>
    </citation>
    <scope>NUCLEOTIDE SEQUENCE</scope>
</reference>
<evidence type="ECO:0000313" key="5">
    <source>
        <dbReference type="EMBL" id="CAD7276677.1"/>
    </source>
</evidence>
<protein>
    <recommendedName>
        <fullName evidence="4">CDT1 Geminin-binding domain-containing protein</fullName>
    </recommendedName>
</protein>
<proteinExistence type="inferred from homology"/>
<organism evidence="5">
    <name type="scientific">Notodromas monacha</name>
    <dbReference type="NCBI Taxonomy" id="399045"/>
    <lineage>
        <taxon>Eukaryota</taxon>
        <taxon>Metazoa</taxon>
        <taxon>Ecdysozoa</taxon>
        <taxon>Arthropoda</taxon>
        <taxon>Crustacea</taxon>
        <taxon>Oligostraca</taxon>
        <taxon>Ostracoda</taxon>
        <taxon>Podocopa</taxon>
        <taxon>Podocopida</taxon>
        <taxon>Cypridocopina</taxon>
        <taxon>Cypridoidea</taxon>
        <taxon>Cyprididae</taxon>
        <taxon>Notodromas</taxon>
    </lineage>
</organism>
<feature type="domain" description="CDT1 Geminin-binding" evidence="4">
    <location>
        <begin position="139"/>
        <end position="288"/>
    </location>
</feature>
<accession>A0A7R9BME3</accession>
<dbReference type="EMBL" id="OA882716">
    <property type="protein sequence ID" value="CAD7276677.1"/>
    <property type="molecule type" value="Genomic_DNA"/>
</dbReference>
<dbReference type="SUPFAM" id="SSF46785">
    <property type="entry name" value="Winged helix' DNA-binding domain"/>
    <property type="match status" value="1"/>
</dbReference>
<name>A0A7R9BME3_9CRUS</name>
<evidence type="ECO:0000259" key="4">
    <source>
        <dbReference type="SMART" id="SM01075"/>
    </source>
</evidence>
<evidence type="ECO:0000256" key="2">
    <source>
        <dbReference type="ARBA" id="ARBA00023306"/>
    </source>
</evidence>
<dbReference type="AlphaFoldDB" id="A0A7R9BME3"/>
<dbReference type="InterPro" id="IPR032054">
    <property type="entry name" value="Cdt1_C"/>
</dbReference>
<dbReference type="GO" id="GO:0070182">
    <property type="term" value="F:DNA polymerase binding"/>
    <property type="evidence" value="ECO:0007669"/>
    <property type="project" value="TreeGrafter"/>
</dbReference>
<dbReference type="PANTHER" id="PTHR28637:SF1">
    <property type="entry name" value="DNA REPLICATION FACTOR CDT1"/>
    <property type="match status" value="1"/>
</dbReference>
<dbReference type="InterPro" id="IPR045173">
    <property type="entry name" value="Cdt1"/>
</dbReference>
<evidence type="ECO:0000313" key="6">
    <source>
        <dbReference type="Proteomes" id="UP000678499"/>
    </source>
</evidence>
<keyword evidence="6" id="KW-1185">Reference proteome</keyword>
<sequence>MKPKPSEETSPLQKIPCSVGGVDETRKKLSGCKSLKDLKARLTNLSNDTSPGSPSKRLQQALSGMQCVSGSSSPATKKSEIQEFGELLIPASPVKTSSCSPFKFASVRKNLRHDIPNPVSPTRLYDDREMRTTYDPFPLPHHMLELEERFKDFDYVLSVAHGRSRKPVPLCYLRDMIKSMKNWPVTHLILARFRTVYPDAFVATKIGEGKDDVTVLPVYDEDVSPSLLVKRVKVFRENLIEIAKLRHDVFLKSLKPQVMVCISEVRRWHPQYRYDTMIQVDPAADFPHLTEIPTEKPRVKRNLFQTTEEETNQDVSLLFNESLLEKIRKKETEAHRRFIMRSEEDAKRLRMMQRLPEIVRVLHPIFVAAKFKSLMVDDVLEKLKLNFPALFLKEVLMQHLELLSDETQEYKVDGAPAISLLGLRSNGNVKYLRFNSGMKVSEIQSLFEKRIAVLEKE</sequence>
<dbReference type="InterPro" id="IPR038090">
    <property type="entry name" value="Cdt1_C_WH_dom_sf"/>
</dbReference>
<comment type="similarity">
    <text evidence="1">Belongs to the Cdt1 family.</text>
</comment>